<dbReference type="Proteomes" id="UP001153636">
    <property type="component" value="Chromosome 17"/>
</dbReference>
<dbReference type="SUPFAM" id="SSF53098">
    <property type="entry name" value="Ribonuclease H-like"/>
    <property type="match status" value="1"/>
</dbReference>
<sequence length="164" mass="18405">MTNAIKNVTGAEGKLQLINILRTNKCSLIADESTDRSCSKHLCLVARVVVNFNIKDYFLALLPVREATGATLFTLIDDFFKKHNIPFETNLIGFAADGANNMMGAHNSLASRLREKCPNLFMMKCVCHSFHLYASYACEKLPSEVEQLARDVRLFSGVHIYFLL</sequence>
<dbReference type="AlphaFoldDB" id="A0A9P0GCC7"/>
<dbReference type="InterPro" id="IPR012337">
    <property type="entry name" value="RNaseH-like_sf"/>
</dbReference>
<proteinExistence type="predicted"/>
<protein>
    <recommendedName>
        <fullName evidence="3">DUF4371 domain-containing protein</fullName>
    </recommendedName>
</protein>
<evidence type="ECO:0000313" key="2">
    <source>
        <dbReference type="Proteomes" id="UP001153636"/>
    </source>
</evidence>
<accession>A0A9P0GCC7</accession>
<evidence type="ECO:0000313" key="1">
    <source>
        <dbReference type="EMBL" id="CAH1104675.1"/>
    </source>
</evidence>
<dbReference type="PANTHER" id="PTHR37162:SF1">
    <property type="entry name" value="BED-TYPE DOMAIN-CONTAINING PROTEIN"/>
    <property type="match status" value="1"/>
</dbReference>
<keyword evidence="2" id="KW-1185">Reference proteome</keyword>
<reference evidence="1" key="1">
    <citation type="submission" date="2022-01" db="EMBL/GenBank/DDBJ databases">
        <authorList>
            <person name="King R."/>
        </authorList>
    </citation>
    <scope>NUCLEOTIDE SEQUENCE</scope>
</reference>
<evidence type="ECO:0008006" key="3">
    <source>
        <dbReference type="Google" id="ProtNLM"/>
    </source>
</evidence>
<name>A0A9P0GCC7_9CUCU</name>
<dbReference type="OrthoDB" id="6783358at2759"/>
<dbReference type="PANTHER" id="PTHR37162">
    <property type="entry name" value="HAT FAMILY DIMERISATION DOMAINCONTAINING PROTEIN-RELATED"/>
    <property type="match status" value="1"/>
</dbReference>
<organism evidence="1 2">
    <name type="scientific">Psylliodes chrysocephalus</name>
    <dbReference type="NCBI Taxonomy" id="3402493"/>
    <lineage>
        <taxon>Eukaryota</taxon>
        <taxon>Metazoa</taxon>
        <taxon>Ecdysozoa</taxon>
        <taxon>Arthropoda</taxon>
        <taxon>Hexapoda</taxon>
        <taxon>Insecta</taxon>
        <taxon>Pterygota</taxon>
        <taxon>Neoptera</taxon>
        <taxon>Endopterygota</taxon>
        <taxon>Coleoptera</taxon>
        <taxon>Polyphaga</taxon>
        <taxon>Cucujiformia</taxon>
        <taxon>Chrysomeloidea</taxon>
        <taxon>Chrysomelidae</taxon>
        <taxon>Galerucinae</taxon>
        <taxon>Alticini</taxon>
        <taxon>Psylliodes</taxon>
    </lineage>
</organism>
<gene>
    <name evidence="1" type="ORF">PSYICH_LOCUS5392</name>
</gene>
<dbReference type="EMBL" id="OV651829">
    <property type="protein sequence ID" value="CAH1104675.1"/>
    <property type="molecule type" value="Genomic_DNA"/>
</dbReference>